<dbReference type="GO" id="GO:0005524">
    <property type="term" value="F:ATP binding"/>
    <property type="evidence" value="ECO:0007669"/>
    <property type="project" value="UniProtKB-KW"/>
</dbReference>
<dbReference type="PANTHER" id="PTHR43792:SF1">
    <property type="entry name" value="N-ACETYLTRANSFERASE DOMAIN-CONTAINING PROTEIN"/>
    <property type="match status" value="1"/>
</dbReference>
<feature type="domain" description="N-acetyltransferase" evidence="8">
    <location>
        <begin position="14"/>
        <end position="181"/>
    </location>
</feature>
<evidence type="ECO:0000256" key="4">
    <source>
        <dbReference type="ARBA" id="ARBA00047380"/>
    </source>
</evidence>
<comment type="catalytic activity">
    <reaction evidence="4 6">
        <text>L-aspartyl-tRNA(Asn) + L-glutamine + ATP + H2O = L-asparaginyl-tRNA(Asn) + L-glutamate + ADP + phosphate + 2 H(+)</text>
        <dbReference type="Rhea" id="RHEA:14513"/>
        <dbReference type="Rhea" id="RHEA-COMP:9674"/>
        <dbReference type="Rhea" id="RHEA-COMP:9677"/>
        <dbReference type="ChEBI" id="CHEBI:15377"/>
        <dbReference type="ChEBI" id="CHEBI:15378"/>
        <dbReference type="ChEBI" id="CHEBI:29985"/>
        <dbReference type="ChEBI" id="CHEBI:30616"/>
        <dbReference type="ChEBI" id="CHEBI:43474"/>
        <dbReference type="ChEBI" id="CHEBI:58359"/>
        <dbReference type="ChEBI" id="CHEBI:78515"/>
        <dbReference type="ChEBI" id="CHEBI:78516"/>
        <dbReference type="ChEBI" id="CHEBI:456216"/>
    </reaction>
</comment>
<dbReference type="SUPFAM" id="SSF141000">
    <property type="entry name" value="Glu-tRNAGln amidotransferase C subunit"/>
    <property type="match status" value="1"/>
</dbReference>
<dbReference type="Gene3D" id="1.10.20.60">
    <property type="entry name" value="Glu-tRNAGln amidotransferase C subunit, N-terminal domain"/>
    <property type="match status" value="1"/>
</dbReference>
<proteinExistence type="inferred from homology"/>
<dbReference type="GO" id="GO:0016747">
    <property type="term" value="F:acyltransferase activity, transferring groups other than amino-acyl groups"/>
    <property type="evidence" value="ECO:0007669"/>
    <property type="project" value="InterPro"/>
</dbReference>
<reference evidence="9 10" key="1">
    <citation type="submission" date="2018-08" db="EMBL/GenBank/DDBJ databases">
        <title>A genome reference for cultivated species of the human gut microbiota.</title>
        <authorList>
            <person name="Zou Y."/>
            <person name="Xue W."/>
            <person name="Luo G."/>
        </authorList>
    </citation>
    <scope>NUCLEOTIDE SEQUENCE [LARGE SCALE GENOMIC DNA]</scope>
    <source>
        <strain evidence="9 10">AF22-12AC</strain>
    </source>
</reference>
<dbReference type="HAMAP" id="MF_00122">
    <property type="entry name" value="GatC"/>
    <property type="match status" value="1"/>
</dbReference>
<dbReference type="Pfam" id="PF13302">
    <property type="entry name" value="Acetyltransf_3"/>
    <property type="match status" value="1"/>
</dbReference>
<evidence type="ECO:0000256" key="5">
    <source>
        <dbReference type="ARBA" id="ARBA00047913"/>
    </source>
</evidence>
<accession>A0A395V3X9</accession>
<dbReference type="InterPro" id="IPR051531">
    <property type="entry name" value="N-acetyltransferase"/>
</dbReference>
<organism evidence="9 10">
    <name type="scientific">Roseburia hominis</name>
    <dbReference type="NCBI Taxonomy" id="301301"/>
    <lineage>
        <taxon>Bacteria</taxon>
        <taxon>Bacillati</taxon>
        <taxon>Bacillota</taxon>
        <taxon>Clostridia</taxon>
        <taxon>Lachnospirales</taxon>
        <taxon>Lachnospiraceae</taxon>
        <taxon>Roseburia</taxon>
    </lineage>
</organism>
<dbReference type="GO" id="GO:0050567">
    <property type="term" value="F:glutaminyl-tRNA synthase (glutamine-hydrolyzing) activity"/>
    <property type="evidence" value="ECO:0007669"/>
    <property type="project" value="UniProtKB-UniRule"/>
</dbReference>
<comment type="function">
    <text evidence="3 6">Allows the formation of correctly charged Asn-tRNA(Asn) or Gln-tRNA(Gln) through the transamidation of misacylated Asp-tRNA(Asn) or Glu-tRNA(Gln) in organisms which lack either or both of asparaginyl-tRNA or glutaminyl-tRNA synthetases. The reaction takes place in the presence of glutamine and ATP through an activated phospho-Asp-tRNA(Asn) or phospho-Glu-tRNA(Gln).</text>
</comment>
<dbReference type="InterPro" id="IPR000182">
    <property type="entry name" value="GNAT_dom"/>
</dbReference>
<dbReference type="GO" id="GO:0006450">
    <property type="term" value="P:regulation of translational fidelity"/>
    <property type="evidence" value="ECO:0007669"/>
    <property type="project" value="InterPro"/>
</dbReference>
<dbReference type="PANTHER" id="PTHR43792">
    <property type="entry name" value="GNAT FAMILY, PUTATIVE (AFU_ORTHOLOGUE AFUA_3G00765)-RELATED-RELATED"/>
    <property type="match status" value="1"/>
</dbReference>
<comment type="similarity">
    <text evidence="1 6">Belongs to the GatC family.</text>
</comment>
<sequence>MKDLGTKRLETARLILRRFTLEDAQKMYENWAGDPEVTKFLTWPTHESAETSRQILKEWVAAYDNPEVYQWCIEEKESGEPVGSIGVVSRNEKAQSCEIGYCISRSRWHKGITTEALAEVMRYLFEEVGVLRLESRHDPKNPYSGEVMKNCGMRYEGTRIRADWNNTGICDCALYGMVTYVGDGNAVQLIVDAQTEGAAQKAVDSAQTEGKQQGEQTGHTPKNVISDETIEYVGILAKLELSEEEKEQAKKDMGEMLDYIDKLNELDTEGVEPMSHVFPVNNVFREDVVTNGDGSADTLANAPVKKDGGFKVPKTIS</sequence>
<dbReference type="PROSITE" id="PS51186">
    <property type="entry name" value="GNAT"/>
    <property type="match status" value="1"/>
</dbReference>
<comment type="caution">
    <text evidence="9">The sequence shown here is derived from an EMBL/GenBank/DDBJ whole genome shotgun (WGS) entry which is preliminary data.</text>
</comment>
<dbReference type="AlphaFoldDB" id="A0A395V3X9"/>
<protein>
    <recommendedName>
        <fullName evidence="6">Aspartyl/glutamyl-tRNA(Asn/Gln) amidotransferase subunit C</fullName>
        <shortName evidence="6">Asp/Glu-ADT subunit C</shortName>
        <ecNumber evidence="6">6.3.5.-</ecNumber>
    </recommendedName>
</protein>
<feature type="compositionally biased region" description="Low complexity" evidence="7">
    <location>
        <begin position="207"/>
        <end position="218"/>
    </location>
</feature>
<keyword evidence="6" id="KW-0067">ATP-binding</keyword>
<evidence type="ECO:0000256" key="1">
    <source>
        <dbReference type="ARBA" id="ARBA00010757"/>
    </source>
</evidence>
<keyword evidence="6" id="KW-0547">Nucleotide-binding</keyword>
<comment type="catalytic activity">
    <reaction evidence="5 6">
        <text>L-glutamyl-tRNA(Gln) + L-glutamine + ATP + H2O = L-glutaminyl-tRNA(Gln) + L-glutamate + ADP + phosphate + H(+)</text>
        <dbReference type="Rhea" id="RHEA:17521"/>
        <dbReference type="Rhea" id="RHEA-COMP:9681"/>
        <dbReference type="Rhea" id="RHEA-COMP:9684"/>
        <dbReference type="ChEBI" id="CHEBI:15377"/>
        <dbReference type="ChEBI" id="CHEBI:15378"/>
        <dbReference type="ChEBI" id="CHEBI:29985"/>
        <dbReference type="ChEBI" id="CHEBI:30616"/>
        <dbReference type="ChEBI" id="CHEBI:43474"/>
        <dbReference type="ChEBI" id="CHEBI:58359"/>
        <dbReference type="ChEBI" id="CHEBI:78520"/>
        <dbReference type="ChEBI" id="CHEBI:78521"/>
        <dbReference type="ChEBI" id="CHEBI:456216"/>
    </reaction>
</comment>
<keyword evidence="9" id="KW-0808">Transferase</keyword>
<name>A0A395V3X9_9FIRM</name>
<dbReference type="GO" id="GO:0006412">
    <property type="term" value="P:translation"/>
    <property type="evidence" value="ECO:0007669"/>
    <property type="project" value="UniProtKB-UniRule"/>
</dbReference>
<keyword evidence="6" id="KW-0648">Protein biosynthesis</keyword>
<dbReference type="InterPro" id="IPR016181">
    <property type="entry name" value="Acyl_CoA_acyltransferase"/>
</dbReference>
<dbReference type="InterPro" id="IPR036113">
    <property type="entry name" value="Asp/Glu-ADT_sf_sub_c"/>
</dbReference>
<evidence type="ECO:0000259" key="8">
    <source>
        <dbReference type="PROSITE" id="PS51186"/>
    </source>
</evidence>
<dbReference type="Gene3D" id="3.40.630.30">
    <property type="match status" value="1"/>
</dbReference>
<dbReference type="Pfam" id="PF02686">
    <property type="entry name" value="GatC"/>
    <property type="match status" value="1"/>
</dbReference>
<evidence type="ECO:0000256" key="2">
    <source>
        <dbReference type="ARBA" id="ARBA00011123"/>
    </source>
</evidence>
<evidence type="ECO:0000256" key="7">
    <source>
        <dbReference type="SAM" id="MobiDB-lite"/>
    </source>
</evidence>
<feature type="region of interest" description="Disordered" evidence="7">
    <location>
        <begin position="202"/>
        <end position="223"/>
    </location>
</feature>
<evidence type="ECO:0000256" key="3">
    <source>
        <dbReference type="ARBA" id="ARBA00024799"/>
    </source>
</evidence>
<dbReference type="SUPFAM" id="SSF55729">
    <property type="entry name" value="Acyl-CoA N-acyltransferases (Nat)"/>
    <property type="match status" value="1"/>
</dbReference>
<dbReference type="EMBL" id="QRVL01000016">
    <property type="protein sequence ID" value="RGS37296.1"/>
    <property type="molecule type" value="Genomic_DNA"/>
</dbReference>
<dbReference type="GO" id="GO:0050566">
    <property type="term" value="F:asparaginyl-tRNA synthase (glutamine-hydrolyzing) activity"/>
    <property type="evidence" value="ECO:0007669"/>
    <property type="project" value="RHEA"/>
</dbReference>
<evidence type="ECO:0000313" key="10">
    <source>
        <dbReference type="Proteomes" id="UP000266172"/>
    </source>
</evidence>
<dbReference type="Proteomes" id="UP000266172">
    <property type="component" value="Unassembled WGS sequence"/>
</dbReference>
<dbReference type="EC" id="6.3.5.-" evidence="6"/>
<gene>
    <name evidence="6" type="primary">gatC</name>
    <name evidence="9" type="ORF">DWX93_14180</name>
</gene>
<dbReference type="NCBIfam" id="TIGR00135">
    <property type="entry name" value="gatC"/>
    <property type="match status" value="1"/>
</dbReference>
<evidence type="ECO:0000256" key="6">
    <source>
        <dbReference type="HAMAP-Rule" id="MF_00122"/>
    </source>
</evidence>
<evidence type="ECO:0000313" key="9">
    <source>
        <dbReference type="EMBL" id="RGS37296.1"/>
    </source>
</evidence>
<keyword evidence="6" id="KW-0436">Ligase</keyword>
<dbReference type="InterPro" id="IPR003837">
    <property type="entry name" value="GatC"/>
</dbReference>
<comment type="subunit">
    <text evidence="2 6">Heterotrimer of A, B and C subunits.</text>
</comment>